<dbReference type="GO" id="GO:0005886">
    <property type="term" value="C:plasma membrane"/>
    <property type="evidence" value="ECO:0007669"/>
    <property type="project" value="TreeGrafter"/>
</dbReference>
<evidence type="ECO:0000256" key="1">
    <source>
        <dbReference type="ARBA" id="ARBA00000085"/>
    </source>
</evidence>
<evidence type="ECO:0000259" key="7">
    <source>
        <dbReference type="PROSITE" id="PS50109"/>
    </source>
</evidence>
<dbReference type="PRINTS" id="PR00344">
    <property type="entry name" value="BCTRLSENSOR"/>
</dbReference>
<dbReference type="Gene3D" id="3.30.565.10">
    <property type="entry name" value="Histidine kinase-like ATPase, C-terminal domain"/>
    <property type="match status" value="1"/>
</dbReference>
<name>A0A0H2MH32_9PROT</name>
<accession>A0A0H2MH32</accession>
<keyword evidence="10" id="KW-1185">Reference proteome</keyword>
<proteinExistence type="predicted"/>
<dbReference type="PANTHER" id="PTHR43047">
    <property type="entry name" value="TWO-COMPONENT HISTIDINE PROTEIN KINASE"/>
    <property type="match status" value="1"/>
</dbReference>
<dbReference type="PROSITE" id="PS50109">
    <property type="entry name" value="HIS_KIN"/>
    <property type="match status" value="1"/>
</dbReference>
<dbReference type="InterPro" id="IPR004358">
    <property type="entry name" value="Sig_transdc_His_kin-like_C"/>
</dbReference>
<dbReference type="SMART" id="SM00388">
    <property type="entry name" value="HisKA"/>
    <property type="match status" value="1"/>
</dbReference>
<dbReference type="Proteomes" id="UP000035444">
    <property type="component" value="Unassembled WGS sequence"/>
</dbReference>
<feature type="modified residue" description="4-aspartylphosphate" evidence="6">
    <location>
        <position position="66"/>
    </location>
</feature>
<dbReference type="GO" id="GO:0009927">
    <property type="term" value="F:histidine phosphotransfer kinase activity"/>
    <property type="evidence" value="ECO:0007669"/>
    <property type="project" value="TreeGrafter"/>
</dbReference>
<dbReference type="Gene3D" id="3.40.50.2300">
    <property type="match status" value="1"/>
</dbReference>
<gene>
    <name evidence="9" type="ORF">WH96_14600</name>
</gene>
<evidence type="ECO:0000256" key="5">
    <source>
        <dbReference type="ARBA" id="ARBA00022777"/>
    </source>
</evidence>
<feature type="domain" description="Response regulatory" evidence="8">
    <location>
        <begin position="16"/>
        <end position="133"/>
    </location>
</feature>
<dbReference type="CDD" id="cd17551">
    <property type="entry name" value="REC_RpfG-like"/>
    <property type="match status" value="1"/>
</dbReference>
<dbReference type="Gene3D" id="1.10.287.130">
    <property type="match status" value="1"/>
</dbReference>
<evidence type="ECO:0000256" key="3">
    <source>
        <dbReference type="ARBA" id="ARBA00022553"/>
    </source>
</evidence>
<dbReference type="InterPro" id="IPR003661">
    <property type="entry name" value="HisK_dim/P_dom"/>
</dbReference>
<evidence type="ECO:0000256" key="6">
    <source>
        <dbReference type="PROSITE-ProRule" id="PRU00169"/>
    </source>
</evidence>
<dbReference type="SUPFAM" id="SSF52172">
    <property type="entry name" value="CheY-like"/>
    <property type="match status" value="1"/>
</dbReference>
<keyword evidence="3 6" id="KW-0597">Phosphoprotein</keyword>
<dbReference type="STRING" id="1489064.WH96_14600"/>
<dbReference type="InterPro" id="IPR003594">
    <property type="entry name" value="HATPase_dom"/>
</dbReference>
<dbReference type="PANTHER" id="PTHR43047:SF72">
    <property type="entry name" value="OSMOSENSING HISTIDINE PROTEIN KINASE SLN1"/>
    <property type="match status" value="1"/>
</dbReference>
<dbReference type="InterPro" id="IPR001789">
    <property type="entry name" value="Sig_transdc_resp-reg_receiver"/>
</dbReference>
<dbReference type="SMART" id="SM00387">
    <property type="entry name" value="HATPase_c"/>
    <property type="match status" value="1"/>
</dbReference>
<dbReference type="GO" id="GO:0000155">
    <property type="term" value="F:phosphorelay sensor kinase activity"/>
    <property type="evidence" value="ECO:0007669"/>
    <property type="project" value="InterPro"/>
</dbReference>
<comment type="caution">
    <text evidence="9">The sequence shown here is derived from an EMBL/GenBank/DDBJ whole genome shotgun (WGS) entry which is preliminary data.</text>
</comment>
<dbReference type="InterPro" id="IPR036890">
    <property type="entry name" value="HATPase_C_sf"/>
</dbReference>
<dbReference type="PROSITE" id="PS50110">
    <property type="entry name" value="RESPONSE_REGULATORY"/>
    <property type="match status" value="1"/>
</dbReference>
<comment type="catalytic activity">
    <reaction evidence="1">
        <text>ATP + protein L-histidine = ADP + protein N-phospho-L-histidine.</text>
        <dbReference type="EC" id="2.7.13.3"/>
    </reaction>
</comment>
<evidence type="ECO:0000256" key="2">
    <source>
        <dbReference type="ARBA" id="ARBA00012438"/>
    </source>
</evidence>
<sequence length="400" mass="45286">MKLMPEIINKSRFAAKILIVDDKLANIQLLEMILKKEGYQNVTSLTDSRLVVDHHNAHDFDLILLDVRMPYMDGFEVIQHLSLQIQDDYLPVLVFTAQQDEETRFKAYQLGARDCIVKPFDRKEALHRIRNTLEVRMLHKQIKEQNAQLEERVQKRTQELMHSRDAAETANKAKTTFLANMSHELRTPLNGIIGFSEIMEAQLFGDLGNDRYLEYASDIKKAGQHLQDIIGNVLDISRIESGNYEYHFSTVNIPDILYTCISMLKHRAEKQKISIDVNFSQTATNITADKTLLRQTVLNLLSNSVKYTPANGQITVTTEQDLDSTTICITDTGKGISKEDMGKVLEPFGQSRENAEIAHEGVGLGLFLAKSYTELQDGELILQSELGEGTSVSLKFPTPQ</sequence>
<evidence type="ECO:0000259" key="8">
    <source>
        <dbReference type="PROSITE" id="PS50110"/>
    </source>
</evidence>
<reference evidence="9 10" key="1">
    <citation type="submission" date="2015-03" db="EMBL/GenBank/DDBJ databases">
        <title>Genome Sequence of Kiloniella spongiae MEBiC09566, isolated from a marine sponge.</title>
        <authorList>
            <person name="Shao Z."/>
            <person name="Wang L."/>
            <person name="Li X."/>
        </authorList>
    </citation>
    <scope>NUCLEOTIDE SEQUENCE [LARGE SCALE GENOMIC DNA]</scope>
    <source>
        <strain evidence="9 10">MEBiC09566</strain>
    </source>
</reference>
<dbReference type="Pfam" id="PF00072">
    <property type="entry name" value="Response_reg"/>
    <property type="match status" value="1"/>
</dbReference>
<dbReference type="EMBL" id="LAQL01000009">
    <property type="protein sequence ID" value="KLN60052.1"/>
    <property type="molecule type" value="Genomic_DNA"/>
</dbReference>
<organism evidence="9 10">
    <name type="scientific">Kiloniella spongiae</name>
    <dbReference type="NCBI Taxonomy" id="1489064"/>
    <lineage>
        <taxon>Bacteria</taxon>
        <taxon>Pseudomonadati</taxon>
        <taxon>Pseudomonadota</taxon>
        <taxon>Alphaproteobacteria</taxon>
        <taxon>Rhodospirillales</taxon>
        <taxon>Kiloniellaceae</taxon>
        <taxon>Kiloniella</taxon>
    </lineage>
</organism>
<keyword evidence="5" id="KW-0418">Kinase</keyword>
<dbReference type="SMART" id="SM00448">
    <property type="entry name" value="REC"/>
    <property type="match status" value="1"/>
</dbReference>
<evidence type="ECO:0000313" key="9">
    <source>
        <dbReference type="EMBL" id="KLN60052.1"/>
    </source>
</evidence>
<dbReference type="InterPro" id="IPR036097">
    <property type="entry name" value="HisK_dim/P_sf"/>
</dbReference>
<dbReference type="InterPro" id="IPR005467">
    <property type="entry name" value="His_kinase_dom"/>
</dbReference>
<dbReference type="EC" id="2.7.13.3" evidence="2"/>
<dbReference type="SUPFAM" id="SSF47384">
    <property type="entry name" value="Homodimeric domain of signal transducing histidine kinase"/>
    <property type="match status" value="1"/>
</dbReference>
<dbReference type="CDD" id="cd00082">
    <property type="entry name" value="HisKA"/>
    <property type="match status" value="1"/>
</dbReference>
<dbReference type="InterPro" id="IPR011006">
    <property type="entry name" value="CheY-like_superfamily"/>
</dbReference>
<evidence type="ECO:0000256" key="4">
    <source>
        <dbReference type="ARBA" id="ARBA00022679"/>
    </source>
</evidence>
<dbReference type="Pfam" id="PF00512">
    <property type="entry name" value="HisKA"/>
    <property type="match status" value="1"/>
</dbReference>
<keyword evidence="4" id="KW-0808">Transferase</keyword>
<protein>
    <recommendedName>
        <fullName evidence="2">histidine kinase</fullName>
        <ecNumber evidence="2">2.7.13.3</ecNumber>
    </recommendedName>
</protein>
<dbReference type="Pfam" id="PF02518">
    <property type="entry name" value="HATPase_c"/>
    <property type="match status" value="1"/>
</dbReference>
<dbReference type="AlphaFoldDB" id="A0A0H2MH32"/>
<dbReference type="SUPFAM" id="SSF55874">
    <property type="entry name" value="ATPase domain of HSP90 chaperone/DNA topoisomerase II/histidine kinase"/>
    <property type="match status" value="1"/>
</dbReference>
<evidence type="ECO:0000313" key="10">
    <source>
        <dbReference type="Proteomes" id="UP000035444"/>
    </source>
</evidence>
<feature type="domain" description="Histidine kinase" evidence="7">
    <location>
        <begin position="180"/>
        <end position="400"/>
    </location>
</feature>